<dbReference type="EMBL" id="JABXJJ020000059">
    <property type="protein sequence ID" value="MDI5974064.1"/>
    <property type="molecule type" value="Genomic_DNA"/>
</dbReference>
<accession>A0AA90H5S6</accession>
<name>A0AA90H5S6_9ACTN</name>
<dbReference type="AlphaFoldDB" id="A0AA90H5S6"/>
<feature type="domain" description="N-acetyltransferase" evidence="1">
    <location>
        <begin position="1"/>
        <end position="101"/>
    </location>
</feature>
<protein>
    <submittedName>
        <fullName evidence="2">GNAT family N-acetyltransferase</fullName>
        <ecNumber evidence="2">2.3.1.-</ecNumber>
    </submittedName>
</protein>
<evidence type="ECO:0000313" key="2">
    <source>
        <dbReference type="EMBL" id="MDI5974064.1"/>
    </source>
</evidence>
<organism evidence="2">
    <name type="scientific">Streptantibioticus silvisoli</name>
    <dbReference type="NCBI Taxonomy" id="2705255"/>
    <lineage>
        <taxon>Bacteria</taxon>
        <taxon>Bacillati</taxon>
        <taxon>Actinomycetota</taxon>
        <taxon>Actinomycetes</taxon>
        <taxon>Kitasatosporales</taxon>
        <taxon>Streptomycetaceae</taxon>
        <taxon>Streptantibioticus</taxon>
    </lineage>
</organism>
<dbReference type="RefSeq" id="WP_271312423.1">
    <property type="nucleotide sequence ID" value="NZ_JABXJJ020000059.1"/>
</dbReference>
<comment type="caution">
    <text evidence="2">The sequence shown here is derived from an EMBL/GenBank/DDBJ whole genome shotgun (WGS) entry which is preliminary data.</text>
</comment>
<proteinExistence type="predicted"/>
<evidence type="ECO:0000259" key="1">
    <source>
        <dbReference type="PROSITE" id="PS51186"/>
    </source>
</evidence>
<sequence length="116" mass="12744">MGSPPRVRGLPRHHPRRCTIGVPAGICELSVRPTWQGKGIGIRIHTALLDAFQPRWSSPLAMPGNDAAQRVYHRLGYRCVGPYRAGVNGSVLDLLLRCSSKSFADRNGTWVVELGE</sequence>
<keyword evidence="2" id="KW-0808">Transferase</keyword>
<dbReference type="GO" id="GO:0016747">
    <property type="term" value="F:acyltransferase activity, transferring groups other than amino-acyl groups"/>
    <property type="evidence" value="ECO:0007669"/>
    <property type="project" value="InterPro"/>
</dbReference>
<dbReference type="Pfam" id="PF13673">
    <property type="entry name" value="Acetyltransf_10"/>
    <property type="match status" value="1"/>
</dbReference>
<dbReference type="PROSITE" id="PS51186">
    <property type="entry name" value="GNAT"/>
    <property type="match status" value="1"/>
</dbReference>
<dbReference type="SUPFAM" id="SSF55729">
    <property type="entry name" value="Acyl-CoA N-acyltransferases (Nat)"/>
    <property type="match status" value="1"/>
</dbReference>
<dbReference type="InterPro" id="IPR000182">
    <property type="entry name" value="GNAT_dom"/>
</dbReference>
<dbReference type="Gene3D" id="3.40.630.30">
    <property type="match status" value="1"/>
</dbReference>
<dbReference type="EC" id="2.3.1.-" evidence="2"/>
<reference evidence="2" key="1">
    <citation type="submission" date="2023-05" db="EMBL/GenBank/DDBJ databases">
        <title>Streptantibioticus silvisoli sp. nov., acidotolerant actinomycetes 1 from pine litter.</title>
        <authorList>
            <person name="Swiecimska M."/>
            <person name="Golinska P."/>
            <person name="Sangal V."/>
            <person name="Wachnowicz B."/>
            <person name="Goodfellow M."/>
        </authorList>
    </citation>
    <scope>NUCLEOTIDE SEQUENCE</scope>
    <source>
        <strain evidence="2">SL13</strain>
    </source>
</reference>
<keyword evidence="2" id="KW-0012">Acyltransferase</keyword>
<gene>
    <name evidence="2" type="ORF">POF50_032765</name>
</gene>
<dbReference type="InterPro" id="IPR016181">
    <property type="entry name" value="Acyl_CoA_acyltransferase"/>
</dbReference>